<dbReference type="EMBL" id="CAGS01000289">
    <property type="protein sequence ID" value="CCF84562.1"/>
    <property type="molecule type" value="Genomic_DNA"/>
</dbReference>
<proteinExistence type="predicted"/>
<sequence>MAPGQELRATSPNPLENAPLGVKFALATGGVLYGLRPNRKPERGVDGTGSPAVVGVVEDESRICPSRTVRFAR</sequence>
<evidence type="ECO:0000313" key="1">
    <source>
        <dbReference type="EMBL" id="CCF84562.1"/>
    </source>
</evidence>
<gene>
    <name evidence="1" type="ORF">NITHO_3590003</name>
</gene>
<keyword evidence="2" id="KW-1185">Reference proteome</keyword>
<reference evidence="1 2" key="1">
    <citation type="journal article" date="2012" name="ISME J.">
        <title>Nitrification expanded: discovery, physiology and genomics of a nitrite-oxidizing bacterium from the phylum Chloroflexi.</title>
        <authorList>
            <person name="Sorokin D.Y."/>
            <person name="Lucker S."/>
            <person name="Vejmelkova D."/>
            <person name="Kostrikina N.A."/>
            <person name="Kleerebezem R."/>
            <person name="Rijpstra W.I."/>
            <person name="Damste J.S."/>
            <person name="Le Paslier D."/>
            <person name="Muyzer G."/>
            <person name="Wagner M."/>
            <person name="van Loosdrecht M.C."/>
            <person name="Daims H."/>
        </authorList>
    </citation>
    <scope>NUCLEOTIDE SEQUENCE [LARGE SCALE GENOMIC DNA]</scope>
    <source>
        <strain evidence="2">none</strain>
    </source>
</reference>
<protein>
    <submittedName>
        <fullName evidence="1">Uncharacterized protein</fullName>
    </submittedName>
</protein>
<organism evidence="1 2">
    <name type="scientific">Nitrolancea hollandica Lb</name>
    <dbReference type="NCBI Taxonomy" id="1129897"/>
    <lineage>
        <taxon>Bacteria</taxon>
        <taxon>Pseudomonadati</taxon>
        <taxon>Thermomicrobiota</taxon>
        <taxon>Thermomicrobia</taxon>
        <taxon>Sphaerobacterales</taxon>
        <taxon>Sphaerobacterineae</taxon>
        <taxon>Sphaerobacteraceae</taxon>
        <taxon>Nitrolancea</taxon>
    </lineage>
</organism>
<name>I4EIQ0_9BACT</name>
<dbReference type="Proteomes" id="UP000004221">
    <property type="component" value="Unassembled WGS sequence"/>
</dbReference>
<comment type="caution">
    <text evidence="1">The sequence shown here is derived from an EMBL/GenBank/DDBJ whole genome shotgun (WGS) entry which is preliminary data.</text>
</comment>
<accession>I4EIQ0</accession>
<dbReference type="AlphaFoldDB" id="I4EIQ0"/>
<evidence type="ECO:0000313" key="2">
    <source>
        <dbReference type="Proteomes" id="UP000004221"/>
    </source>
</evidence>